<comment type="catalytic activity">
    <reaction evidence="1">
        <text>L-serine + acetyl-CoA = O-acetyl-L-serine + CoA</text>
        <dbReference type="Rhea" id="RHEA:24560"/>
        <dbReference type="ChEBI" id="CHEBI:33384"/>
        <dbReference type="ChEBI" id="CHEBI:57287"/>
        <dbReference type="ChEBI" id="CHEBI:57288"/>
        <dbReference type="ChEBI" id="CHEBI:58340"/>
        <dbReference type="EC" id="2.3.1.30"/>
    </reaction>
</comment>
<dbReference type="SUPFAM" id="SSF51161">
    <property type="entry name" value="Trimeric LpxA-like enzymes"/>
    <property type="match status" value="1"/>
</dbReference>
<dbReference type="PIRSF" id="PIRSF000441">
    <property type="entry name" value="CysE"/>
    <property type="match status" value="1"/>
</dbReference>
<reference evidence="2 3" key="1">
    <citation type="submission" date="2017-02" db="EMBL/GenBank/DDBJ databases">
        <authorList>
            <person name="Peterson S.W."/>
        </authorList>
    </citation>
    <scope>NUCLEOTIDE SEQUENCE [LARGE SCALE GENOMIC DNA]</scope>
    <source>
        <strain evidence="2 3">ATCC 43324</strain>
    </source>
</reference>
<dbReference type="Proteomes" id="UP000190065">
    <property type="component" value="Unassembled WGS sequence"/>
</dbReference>
<dbReference type="AlphaFoldDB" id="A0A1T4P726"/>
<dbReference type="PANTHER" id="PTHR42811">
    <property type="entry name" value="SERINE ACETYLTRANSFERASE"/>
    <property type="match status" value="1"/>
</dbReference>
<proteinExistence type="inferred from homology"/>
<keyword evidence="1" id="KW-0012">Acyltransferase</keyword>
<organism evidence="2 3">
    <name type="scientific">Segatella oulorum</name>
    <dbReference type="NCBI Taxonomy" id="28136"/>
    <lineage>
        <taxon>Bacteria</taxon>
        <taxon>Pseudomonadati</taxon>
        <taxon>Bacteroidota</taxon>
        <taxon>Bacteroidia</taxon>
        <taxon>Bacteroidales</taxon>
        <taxon>Prevotellaceae</taxon>
        <taxon>Segatella</taxon>
    </lineage>
</organism>
<dbReference type="eggNOG" id="COG1045">
    <property type="taxonomic scope" value="Bacteria"/>
</dbReference>
<dbReference type="InterPro" id="IPR011004">
    <property type="entry name" value="Trimer_LpxA-like_sf"/>
</dbReference>
<dbReference type="GO" id="GO:0005737">
    <property type="term" value="C:cytoplasm"/>
    <property type="evidence" value="ECO:0007669"/>
    <property type="project" value="InterPro"/>
</dbReference>
<accession>A0A1T4P726</accession>
<protein>
    <recommendedName>
        <fullName evidence="1">Serine acetyltransferase</fullName>
        <ecNumber evidence="1">2.3.1.30</ecNumber>
    </recommendedName>
</protein>
<evidence type="ECO:0000256" key="1">
    <source>
        <dbReference type="PIRNR" id="PIRNR000441"/>
    </source>
</evidence>
<dbReference type="EC" id="2.3.1.30" evidence="1"/>
<dbReference type="GO" id="GO:0006535">
    <property type="term" value="P:cysteine biosynthetic process from serine"/>
    <property type="evidence" value="ECO:0007669"/>
    <property type="project" value="InterPro"/>
</dbReference>
<evidence type="ECO:0000313" key="3">
    <source>
        <dbReference type="Proteomes" id="UP000190065"/>
    </source>
</evidence>
<sequence>MEDKVTWKGMKASIAADFKRNYAYSWLKFLLADFFFPNYRFRFLFWLRVAEMAQCNRRFRWLYPLAAICYHHYSQKGNIEISFYSVGKGVKIQHTAGFIIVHSEARIGDNVHLSPGVIVGISSLNRRHELPVIGNDCYLAPNAKVFGKCHIGHRVVIATDTVVRDMDVPDDAIVVGTPAKIILKEH</sequence>
<gene>
    <name evidence="2" type="ORF">SAMN02745202_01324</name>
</gene>
<dbReference type="Gene3D" id="2.160.10.10">
    <property type="entry name" value="Hexapeptide repeat proteins"/>
    <property type="match status" value="1"/>
</dbReference>
<keyword evidence="1 2" id="KW-0808">Transferase</keyword>
<dbReference type="GO" id="GO:0009001">
    <property type="term" value="F:serine O-acetyltransferase activity"/>
    <property type="evidence" value="ECO:0007669"/>
    <property type="project" value="UniProtKB-EC"/>
</dbReference>
<comment type="similarity">
    <text evidence="1">Belongs to the transferase hexapeptide repeat family.</text>
</comment>
<name>A0A1T4P726_9BACT</name>
<dbReference type="InterPro" id="IPR005881">
    <property type="entry name" value="Ser_O-AcTrfase"/>
</dbReference>
<dbReference type="EMBL" id="FUXK01000013">
    <property type="protein sequence ID" value="SJZ87390.1"/>
    <property type="molecule type" value="Genomic_DNA"/>
</dbReference>
<evidence type="ECO:0000313" key="2">
    <source>
        <dbReference type="EMBL" id="SJZ87390.1"/>
    </source>
</evidence>
<dbReference type="STRING" id="28136.SAMN02745202_01324"/>
<dbReference type="RefSeq" id="WP_025070153.1">
    <property type="nucleotide sequence ID" value="NZ_FUXK01000013.1"/>
</dbReference>